<evidence type="ECO:0000256" key="2">
    <source>
        <dbReference type="ARBA" id="ARBA00004496"/>
    </source>
</evidence>
<dbReference type="Pfam" id="PF24291">
    <property type="entry name" value="Ig_CFAP65"/>
    <property type="match status" value="1"/>
</dbReference>
<evidence type="ECO:0000256" key="6">
    <source>
        <dbReference type="SAM" id="MobiDB-lite"/>
    </source>
</evidence>
<evidence type="ECO:0000259" key="9">
    <source>
        <dbReference type="Pfam" id="PF24291"/>
    </source>
</evidence>
<feature type="compositionally biased region" description="Basic and acidic residues" evidence="6">
    <location>
        <begin position="2280"/>
        <end position="2295"/>
    </location>
</feature>
<dbReference type="InterPro" id="IPR056305">
    <property type="entry name" value="Ig_CFAP65_10th"/>
</dbReference>
<name>H2YKD6_CIOSA</name>
<dbReference type="Pfam" id="PF17213">
    <property type="entry name" value="Hydin_ADK"/>
    <property type="match status" value="1"/>
</dbReference>
<evidence type="ECO:0000259" key="7">
    <source>
        <dbReference type="Pfam" id="PF17213"/>
    </source>
</evidence>
<keyword evidence="3" id="KW-0963">Cytoplasm</keyword>
<dbReference type="OMA" id="PCEWFVQ"/>
<reference evidence="11" key="1">
    <citation type="submission" date="2003-08" db="EMBL/GenBank/DDBJ databases">
        <authorList>
            <person name="Birren B."/>
            <person name="Nusbaum C."/>
            <person name="Abebe A."/>
            <person name="Abouelleil A."/>
            <person name="Adekoya E."/>
            <person name="Ait-zahra M."/>
            <person name="Allen N."/>
            <person name="Allen T."/>
            <person name="An P."/>
            <person name="Anderson M."/>
            <person name="Anderson S."/>
            <person name="Arachchi H."/>
            <person name="Armbruster J."/>
            <person name="Bachantsang P."/>
            <person name="Baldwin J."/>
            <person name="Barry A."/>
            <person name="Bayul T."/>
            <person name="Blitshsteyn B."/>
            <person name="Bloom T."/>
            <person name="Blye J."/>
            <person name="Boguslavskiy L."/>
            <person name="Borowsky M."/>
            <person name="Boukhgalter B."/>
            <person name="Brunache A."/>
            <person name="Butler J."/>
            <person name="Calixte N."/>
            <person name="Calvo S."/>
            <person name="Camarata J."/>
            <person name="Campo K."/>
            <person name="Chang J."/>
            <person name="Cheshatsang Y."/>
            <person name="Citroen M."/>
            <person name="Collymore A."/>
            <person name="Considine T."/>
            <person name="Cook A."/>
            <person name="Cooke P."/>
            <person name="Corum B."/>
            <person name="Cuomo C."/>
            <person name="David R."/>
            <person name="Dawoe T."/>
            <person name="Degray S."/>
            <person name="Dodge S."/>
            <person name="Dooley K."/>
            <person name="Dorje P."/>
            <person name="Dorjee K."/>
            <person name="Dorris L."/>
            <person name="Duffey N."/>
            <person name="Dupes A."/>
            <person name="Elkins T."/>
            <person name="Engels R."/>
            <person name="Erickson J."/>
            <person name="Farina A."/>
            <person name="Faro S."/>
            <person name="Ferreira P."/>
            <person name="Fischer H."/>
            <person name="Fitzgerald M."/>
            <person name="Foley K."/>
            <person name="Gage D."/>
            <person name="Galagan J."/>
            <person name="Gearin G."/>
            <person name="Gnerre S."/>
            <person name="Gnirke A."/>
            <person name="Goyette A."/>
            <person name="Graham J."/>
            <person name="Grandbois E."/>
            <person name="Gyaltsen K."/>
            <person name="Hafez N."/>
            <person name="Hagopian D."/>
            <person name="Hagos B."/>
            <person name="Hall J."/>
            <person name="Hatcher B."/>
            <person name="Heller A."/>
            <person name="Higgins H."/>
            <person name="Honan T."/>
            <person name="Horn A."/>
            <person name="Houde N."/>
            <person name="Hughes L."/>
            <person name="Hulme W."/>
            <person name="Husby E."/>
            <person name="Iliev I."/>
            <person name="Jaffe D."/>
            <person name="Jones C."/>
            <person name="Kamal M."/>
            <person name="Kamat A."/>
            <person name="Kamvysselis M."/>
            <person name="Karlsson E."/>
            <person name="Kells C."/>
            <person name="Kieu A."/>
            <person name="Kisner P."/>
            <person name="Kodira C."/>
            <person name="Kulbokas E."/>
            <person name="Labutti K."/>
            <person name="Lama D."/>
            <person name="Landers T."/>
            <person name="Leger J."/>
            <person name="Levine S."/>
            <person name="Lewis D."/>
            <person name="Lewis T."/>
            <person name="Lindblad-toh K."/>
            <person name="Liu X."/>
            <person name="Lokyitsang T."/>
            <person name="Lokyitsang Y."/>
            <person name="Lucien O."/>
            <person name="Lui A."/>
            <person name="Ma L.J."/>
            <person name="Mabbitt R."/>
            <person name="Macdonald J."/>
            <person name="Maclean C."/>
            <person name="Major J."/>
            <person name="Manning J."/>
            <person name="Marabella R."/>
            <person name="Maru K."/>
            <person name="Matthews C."/>
            <person name="Mauceli E."/>
            <person name="Mccarthy M."/>
            <person name="Mcdonough S."/>
            <person name="Mcghee T."/>
            <person name="Meldrim J."/>
            <person name="Meneus L."/>
            <person name="Mesirov J."/>
            <person name="Mihalev A."/>
            <person name="Mihova T."/>
            <person name="Mikkelsen T."/>
            <person name="Mlenga V."/>
            <person name="Moru K."/>
            <person name="Mozes J."/>
            <person name="Mulrain L."/>
            <person name="Munson G."/>
            <person name="Naylor J."/>
            <person name="Newes C."/>
            <person name="Nguyen C."/>
            <person name="Nguyen N."/>
            <person name="Nguyen T."/>
            <person name="Nicol R."/>
            <person name="Nielsen C."/>
            <person name="Nizzari M."/>
            <person name="Norbu C."/>
            <person name="Norbu N."/>
            <person name="O'donnell P."/>
            <person name="Okoawo O."/>
            <person name="O'leary S."/>
            <person name="Omotosho B."/>
            <person name="O'neill K."/>
            <person name="Osman S."/>
            <person name="Parker S."/>
            <person name="Perrin D."/>
            <person name="Phunkhang P."/>
            <person name="Piqani B."/>
            <person name="Purcell S."/>
            <person name="Rachupka T."/>
            <person name="Ramasamy U."/>
            <person name="Rameau R."/>
            <person name="Ray V."/>
            <person name="Raymond C."/>
            <person name="Retta R."/>
            <person name="Richardson S."/>
            <person name="Rise C."/>
            <person name="Rodriguez J."/>
            <person name="Rogers J."/>
            <person name="Rogov P."/>
            <person name="Rutman M."/>
            <person name="Schupbach R."/>
            <person name="Seaman C."/>
            <person name="Settipalli S."/>
            <person name="Sharpe T."/>
            <person name="Sheridan J."/>
            <person name="Sherpa N."/>
            <person name="Shi J."/>
            <person name="Smirnov S."/>
            <person name="Smith C."/>
            <person name="Sougnez C."/>
            <person name="Spencer B."/>
            <person name="Stalker J."/>
            <person name="Stange-thomann N."/>
            <person name="Stavropoulos S."/>
            <person name="Stetson K."/>
            <person name="Stone C."/>
            <person name="Stone S."/>
            <person name="Stubbs M."/>
            <person name="Talamas J."/>
            <person name="Tchuinga P."/>
            <person name="Tenzing P."/>
            <person name="Tesfaye S."/>
            <person name="Theodore J."/>
            <person name="Thoulutsang Y."/>
            <person name="Topham K."/>
            <person name="Towey S."/>
            <person name="Tsamla T."/>
            <person name="Tsomo N."/>
            <person name="Vallee D."/>
            <person name="Vassiliev H."/>
            <person name="Venkataraman V."/>
            <person name="Vinson J."/>
            <person name="Vo A."/>
            <person name="Wade C."/>
            <person name="Wang S."/>
            <person name="Wangchuk T."/>
            <person name="Wangdi T."/>
            <person name="Whittaker C."/>
            <person name="Wilkinson J."/>
            <person name="Wu Y."/>
            <person name="Wyman D."/>
            <person name="Yadav S."/>
            <person name="Yang S."/>
            <person name="Yang X."/>
            <person name="Yeager S."/>
            <person name="Yee E."/>
            <person name="Young G."/>
            <person name="Zainoun J."/>
            <person name="Zembeck L."/>
            <person name="Zimmer A."/>
            <person name="Zody M."/>
            <person name="Lander E."/>
        </authorList>
    </citation>
    <scope>NUCLEOTIDE SEQUENCE [LARGE SCALE GENOMIC DNA]</scope>
</reference>
<dbReference type="Pfam" id="PF22544">
    <property type="entry name" value="HYDIN_VesB_CFA65-like_Ig"/>
    <property type="match status" value="3"/>
</dbReference>
<organism evidence="10 11">
    <name type="scientific">Ciona savignyi</name>
    <name type="common">Pacific transparent sea squirt</name>
    <dbReference type="NCBI Taxonomy" id="51511"/>
    <lineage>
        <taxon>Eukaryota</taxon>
        <taxon>Metazoa</taxon>
        <taxon>Chordata</taxon>
        <taxon>Tunicata</taxon>
        <taxon>Ascidiacea</taxon>
        <taxon>Phlebobranchia</taxon>
        <taxon>Cionidae</taxon>
        <taxon>Ciona</taxon>
    </lineage>
</organism>
<feature type="compositionally biased region" description="Polar residues" evidence="6">
    <location>
        <begin position="3826"/>
        <end position="3840"/>
    </location>
</feature>
<feature type="region of interest" description="Disordered" evidence="6">
    <location>
        <begin position="2308"/>
        <end position="2400"/>
    </location>
</feature>
<reference evidence="10" key="3">
    <citation type="submission" date="2025-09" db="UniProtKB">
        <authorList>
            <consortium name="Ensembl"/>
        </authorList>
    </citation>
    <scope>IDENTIFICATION</scope>
</reference>
<feature type="domain" description="HYDIN/VesB/CFA65-like Ig-like" evidence="8">
    <location>
        <begin position="447"/>
        <end position="550"/>
    </location>
</feature>
<dbReference type="InterPro" id="IPR033305">
    <property type="entry name" value="Hydin-like"/>
</dbReference>
<feature type="region of interest" description="Disordered" evidence="6">
    <location>
        <begin position="1231"/>
        <end position="1278"/>
    </location>
</feature>
<feature type="domain" description="HYDIN/VesB/CFA65-like Ig-like" evidence="8">
    <location>
        <begin position="4496"/>
        <end position="4592"/>
    </location>
</feature>
<feature type="compositionally biased region" description="Polar residues" evidence="6">
    <location>
        <begin position="2089"/>
        <end position="2110"/>
    </location>
</feature>
<dbReference type="Gene3D" id="2.60.40.10">
    <property type="entry name" value="Immunoglobulins"/>
    <property type="match status" value="23"/>
</dbReference>
<dbReference type="eggNOG" id="ENOG502QQ4F">
    <property type="taxonomic scope" value="Eukaryota"/>
</dbReference>
<feature type="domain" description="HYDIN/VesB/CFA65-like Ig-like" evidence="8">
    <location>
        <begin position="186"/>
        <end position="279"/>
    </location>
</feature>
<feature type="region of interest" description="Disordered" evidence="6">
    <location>
        <begin position="1490"/>
        <end position="1524"/>
    </location>
</feature>
<dbReference type="HOGENOM" id="CLU_000116_1_0_1"/>
<feature type="region of interest" description="Disordered" evidence="6">
    <location>
        <begin position="1889"/>
        <end position="1910"/>
    </location>
</feature>
<feature type="compositionally biased region" description="Acidic residues" evidence="6">
    <location>
        <begin position="2263"/>
        <end position="2279"/>
    </location>
</feature>
<feature type="domain" description="CFAP65 tenth Ig-like" evidence="9">
    <location>
        <begin position="1746"/>
        <end position="1804"/>
    </location>
</feature>
<feature type="region of interest" description="Disordered" evidence="6">
    <location>
        <begin position="2068"/>
        <end position="2149"/>
    </location>
</feature>
<dbReference type="PANTHER" id="PTHR23053">
    <property type="entry name" value="DLEC1 DELETED IN LUNG AND ESOPHAGEAL CANCER 1"/>
    <property type="match status" value="1"/>
</dbReference>
<dbReference type="InParanoid" id="H2YKD6"/>
<evidence type="ECO:0000256" key="5">
    <source>
        <dbReference type="ARBA" id="ARBA00023273"/>
    </source>
</evidence>
<feature type="region of interest" description="Disordered" evidence="6">
    <location>
        <begin position="1546"/>
        <end position="1565"/>
    </location>
</feature>
<feature type="compositionally biased region" description="Basic and acidic residues" evidence="6">
    <location>
        <begin position="2358"/>
        <end position="2376"/>
    </location>
</feature>
<accession>H2YKD6</accession>
<reference evidence="10" key="2">
    <citation type="submission" date="2025-08" db="UniProtKB">
        <authorList>
            <consortium name="Ensembl"/>
        </authorList>
    </citation>
    <scope>IDENTIFICATION</scope>
</reference>
<keyword evidence="5" id="KW-0966">Cell projection</keyword>
<feature type="compositionally biased region" description="Basic and acidic residues" evidence="6">
    <location>
        <begin position="2630"/>
        <end position="2641"/>
    </location>
</feature>
<proteinExistence type="predicted"/>
<dbReference type="GO" id="GO:1904158">
    <property type="term" value="P:axonemal central apparatus assembly"/>
    <property type="evidence" value="ECO:0007669"/>
    <property type="project" value="TreeGrafter"/>
</dbReference>
<evidence type="ECO:0000259" key="8">
    <source>
        <dbReference type="Pfam" id="PF22544"/>
    </source>
</evidence>
<sequence>ISKLSDEIFNKFESKVTAPRNPKLIRTTEIPKQRMTPSMHMKEMSMDTDQKLADTHEMRLPRVVALLDMSETTHQKVSYVDIEEAMFQPFPEIYFQNFEPFQTYEVPLLLRNNDKVPRLVKVVQNDSPYFKIISPDDVSHKVAPGMASIFKIQFTPEMKKDYHHELICMTEREKFVVPVEAIGARAILDFPDEVNFGVCPVKHNTQKVLFVRNIGNKEAKCSFLVDKPFSVSASSGQLAVGDSMQVTVEFKAMKIGDHQKDLIIRYNTGEDIHVALYGAAADSNVRLDKNSIRIDNTFIFMANQRTVTIHNRSKVLVHYKWSPFPTMEDEEMQKQKFCSELSDEESQEQERFLEECIVDPTLRDRLSILTRTFDNRRNIIKDDPLLFTDDVFNLYPLEGDIWPNSSAEATIVFKPTAAKTYQQTIFCDITGRETRLPLKVKGCGMGPKLNLSFDVIDIGDVFASSSHTYEAILVNKGDIDAIFNLVPKRDSPASRFHEFHFDPVEGIVLPSGHQALEFTFKSEHLGSFEQDFYFSVDGSPEQIKLTVKGNVIGPTFHFDVPRLRFGTVSYGFNHSKICTLVNTSLVPMTFILRIPGDGSGEPSISSLNCLEEGLLSDLKILKNINSPREFDITPAQGTIRPQSEARIQVTLCSNTLKRYDCQLVVDVKGVGKEILTLPISAKTVVLTPLLDFGRCFINHPYQKAKLINDTDLAAKYDLVPQIREELTSVVYGSSTPRGLIEPHSEVDVSILIQAQDLDEQEVTAQFSIFGSPDPPLPLQITCIGEGPVVHILPESINWGATEVLTPTKTVELSNESLIPADFIAQMVSRIPHGKWSPEQGIVPPESVLVISVTAVLDDCITFYDKLTVTIIKGSTVTIPVHAYGQGTTIVAEPPITPAVTLGPHFAKSKCVRRFKLTNKGRRHQALTWSTDGFSKPKSKRESQAMNLKDMKYKMAPTPPNHPEPVFQLHPTRLALEPGQSAMVTLEGHCDTPRQVNETLICHAIIGKANGKERIIRSSIRADFISPVLEVSTDKIEFRVDKRPDDVTALTPKTRTFVARNVSSLPLTCLFLRFLFKYHQILDFYGSPQSQLEISLAIGQELEMTVRFDPAFKDDLVSRVAEGEVKVTYKEHPHTDAVKLKGEVNFPNLEFDKTHIDFGCILNDTEVARYVDITNTSPLPVAYRWSFVVTEGEQNIRLVYIGEITKPAEASDTEVKVDKQPAEMVPMVPEPVVERDGVSGVRSSDDKLDQSASPRMEESAPDRSMEENKQEENEESEIKVGETDLPLLPWLQPGASHVPNGVEEVFDILPLYGTLEPGETQRVTFTYYGHADVGCNARAVCEVQGGPKYDVKLEGEASLIEYKFDRADVDFGKIMFDQASTGELRLENTGRVGFNFMGLAGLGRSGASPGVPVLKPSSGHVPPFSDVTLQVLYLPGVPEHFHKSFEIQVAHFEPAIINVLGEGVFPRLALDLPRSTPDDERHASLVKEARENLGRETAKQAPGSACSRLSTPRKAHKESDYDQHNQFHSTEVERLLLREFASENQHYLTPSTLPEPSSGGKGKKKKKFPRIRLTDYLLDFGYVVLGNVRSHIVRATNTSHYPISFSTDRSTVAHSGFSVELDRVKQLPGAPDHEAVDFKVTFDPRGANLGIGPIEAVVPINVLGGPQICMRLCAHVAVPDLTVSNDMVDFEDVQCGQCKVVTVQLHNEQHVRCEWTSINGDRKDNVDKHVPMHLRRKLRKENKPKPNHFEIMPSQGFLAPGQRMNIQVKFMPTEERHYSQRLLIHITQGTSRVSINVRGSGLEPQLDFEPNLVEFGPILPHGTGDEVDVIVRNPSPFSVEFYSLDFDKQYLLEEKILRTMKGYDEHSNLLLPPRRCGEELPPELLTFHQEQEEKAEAAKAKSETETSKTEGGNLMVYDTSDLKIKSTTTPLCIYTLTYDITMHARMKQLMWKLLHRVLTFKLMSQQLLKRKPSMVGVGDLEITPVSAAIARHLGIDLTPEGRARNRRGIAIIVHGPPISGKTNTSVLLAKTYGIARLTVDGIVLEAISSGTTQAGLRARELCASTARGLRDDDADGSHMPGGLSTEKMGGTSTVSKNKSIGSKQPQSNVGNKPQGGPPTVSEHTGSHVTANIIPPPPPHQVPSSPPPQAAPIARRLSVSASVAGEEGLVSCILPEELLVEIISERIQLNDCHQGVVFDGLETLFSASQQATVLALLKAINNRKHIYVVTQKLDYNIVKARQKAKAEESAKSQEAEDEKRRTLIDDMDEDEYDALPEEEKEAIDQKQAEERNERERLERERVALMEERRLEDEKREKKGRKSKRDETGKRSVSAPGGSKEKGAPLKTVVSVALVGQQSVHDLDKRPESRATERPESLTKKGKNRPISDDELKEPLVEDERSEADKLMVQRFKLFDLALRDISHVLDHWDRTQLIVNRSSTPEGATGANTATSRDKAPPSGRKGKKEREKEKLEKERQEKERAEKERADQERIEKEKADKEKQKHEEMSEVDGQPSPTNPAEASDGMGIPHILLDANDPDNPCCKQILATGKLPTVDDVLDGLGLGPKGPPIPPPALFSVVPYPVKRKPPSGDKAQHYEFVASGPDDPNIGVDDQASKEPEPPPEEPTPSEAARSESRKDDHGPPSRKGKNARTGTGRKSSPRRSRRGSTDGKTSPPIPITPGSEADQSSMLGEAAEFKVIKLSHFRWLVPAYGETVLRVRFSSEELGQFDQTLNFEIVGTRRRYQLFCRGVCSFPTICREPRVVFPHRKKMKPRPEETVMKKYILQDEIFEFGPLLCGKTRERYKEGRYPENMEQLTILNTSPLPANISFCYQHDSNATTFLLDPPNMNLEPNESKILSMWAYPKTAGRFVDSIVCCVRENPEPICFNVACHGVRPELELDRKHLHFDKVLLHRKDTRTLYLRNSTMLAVAWKVAGMENMGDDFSLNQDTGVIEPRCEFALQLHFRATKAMNLKKTIRLEISDVENIMGLVQTENVQVTAEAYDVALDMSFPKGADGGLDFGTIRVMDESKQTCSLKNKGKYEIGFFFEKSAPNCPPVDELFSVLPQKGTLIPNDRPTQVQVIFRSRTEISIRDLPLLKCQVIEPNIGDGREIIASIPIKLAVSFLFTKYVIFPCTDINFGPMVINTKKTRTFTIENKGEFDFKYTIVKMIREAPNVRPRPMVLGKRAKSRDGSSSSRSVGEWCLNIAASIRQDMGSNQTRLLVGTFTVYPGFVTIAPGGVQNVTVDNVAESTGKSEEFLSIDISDRDPTDNPSGIPYRLLAEGCVPSINTTDVCSIFEEHRICKSLHAFTDNQEFLEGSGVYGEEENKFVFCNVVVGRKSYARFKISNTNKVAVDVSITLKPMSNKVAARIHDIYEVEPSKIQIQPHNFTYATVSFCPPAMNSYSCHFEATVDGLPSSVAKGRNLSFEISGEGNLPRVSVMRPRVRNKAGEPLLVFQRLLLERAECLPLVLKNEGTFPSKQFSAYVADFAYQLAPVGDTRAVFPVLTPHHPERWPCTASVVLTPGEEARFNVVFTPLSCRVYNGQIKISTVDNLFEEHKIQLYGEGFKDDVTIDNLHRDGGMASLAGEDGVIDTDVLPQQMTAEPSHGGSGGRGESLMFGDCNVGVGKDKTFTLTNHSGGDTVRFQWVEHDHVKFVPTVGHIHPGCSKDFTVTFKSDQPIELKKAIIKCSLVKINFAGPIENVLDWDDRMRTVKWVDVASIDPKKLGARPAKKKIVETEKEPEHLVSEESARCLELFAWAKTDHAKFECETTSINFKDTLMFQARVFEFTMSNTGQVALSYDWQVVLETLSLPGTASCSSDLDGRPSTANQSSSAGVESSLRSLVTDDDTMPFSISPSSGKIASGSKQVFVARFSPHEVTEYQARLLCIIPNLSVNSEEPSIKLRGRSLMPYCHFDLPESDYLSSSRRNPELSGPGGAPPGTTLDPNTRVIEFNSIGVNVKNVCKFWIMNPTSTPYTFRWICDDATDARVIPNFQCKVEEGRLINGKKMEMSFEFLPTSLETRESFWKFVILEQNISIPFVLVGHTHEPRVSLSTSHVNFKALLVGRTASQPVYLVNNESIGFNYYITEESCHSEAYSSTLDISPMQGYIEAHSKIPLEVSYTAKSTGEANFNATVCVVHKTNNLVLNVKASGHTMSANLMCENSMGSKIELSTLGLNAIDLGQVELHEKAVRQLHLVNDGKHNFNFSFALKQNGKAFSPEKSKKKQVVGVSPDSGTVPAGSRKKILLSFQPTTLGSISPVELTAKVTDGPSYLCHIIGTGVNPGLEFSFDKHDFGSCFIYRAGMPVNTETLTITNKDTKEISVECLYPSTSHLGSYTPCHRDRARGESTIATMSFFPREVGSQRAVARHDVRGVRGKGTEMRVEVMNQKHKVVKFGALRVGQAVKHIVPIVNRSPTPITLNLSVIPDSQALQDPTVLRVIPQDPITLQGKGGTRDIEVYFTPKTRIPQFTEEIMMECAGMSQPLFIISGSCQGIEITLDQESIPFGAVMQRSRSERRFIMHNVGDIGAGFRWEPEKFQPDFSISPTQGYISAGMEIAFSVTFHPTKLCQDIRYDDLKCHIEGAKALKLTLTGMCVGTSAAKEVVGFNCHVRGRDVRSVPVPNRSNQRWTLQPVIDGEYWTGADVLHVEPQQTKQYEMTFRPTVMTTDGKKHQGSVFFPLPDGQGLLYNLVGQADPPKPVSSINRDVPCKTAYVELLTVANWMRKPQRFKAIVEMIKPDKLDAGTTLKGLDYIDVPGSVKRDYKLNFYAHKEGTYGAKVIFKNEKTGEYIFYYVTLRATSAGVISTIELETPVRRSAVHTLKVDNPLAYPLTFQTECKAADINLPPQFTVPPNSEGTCTFEYQPLKVLEGVGKLVLTNGELGTYIHDLTLRATPAAPEKTSYFKTALGGNHVVTIKFQNYAKQKTDYICKMDSAEWSCERSITAAPASSGSGTEVTLDVTYEPMEIGDSRAQLCVTSQIGGEYIFPLQGKCGPPKPLGPFVVRNKSTVSIPFRNVFSSTTSFTAQVDNSLFSVKSVESIRSKKTHNIAVSFEGNVAPGAVVTGKLTLSCVRSPGTATTWVFYLKGITP</sequence>
<comment type="subcellular location">
    <subcellularLocation>
        <location evidence="1">Cell projection</location>
        <location evidence="1">Cilium</location>
    </subcellularLocation>
    <subcellularLocation>
        <location evidence="2">Cytoplasm</location>
    </subcellularLocation>
</comment>
<dbReference type="GO" id="GO:0005930">
    <property type="term" value="C:axoneme"/>
    <property type="evidence" value="ECO:0007669"/>
    <property type="project" value="TreeGrafter"/>
</dbReference>
<feature type="compositionally biased region" description="Pro residues" evidence="6">
    <location>
        <begin position="2132"/>
        <end position="2148"/>
    </location>
</feature>
<feature type="region of interest" description="Disordered" evidence="6">
    <location>
        <begin position="3922"/>
        <end position="3944"/>
    </location>
</feature>
<feature type="compositionally biased region" description="Basic and acidic residues" evidence="6">
    <location>
        <begin position="2463"/>
        <end position="2505"/>
    </location>
</feature>
<dbReference type="InterPro" id="IPR027417">
    <property type="entry name" value="P-loop_NTPase"/>
</dbReference>
<evidence type="ECO:0000313" key="10">
    <source>
        <dbReference type="Ensembl" id="ENSCSAVP00000005788.1"/>
    </source>
</evidence>
<dbReference type="InterPro" id="IPR033768">
    <property type="entry name" value="Hydin_ADK"/>
</dbReference>
<dbReference type="InterPro" id="IPR013783">
    <property type="entry name" value="Ig-like_fold"/>
</dbReference>
<evidence type="ECO:0000313" key="11">
    <source>
        <dbReference type="Proteomes" id="UP000007875"/>
    </source>
</evidence>
<dbReference type="InterPro" id="IPR053879">
    <property type="entry name" value="HYDIN_VesB_CFA65-like_Ig"/>
</dbReference>
<dbReference type="PANTHER" id="PTHR23053:SF0">
    <property type="entry name" value="HYDROCEPHALUS-INDUCING PROTEIN HOMOLOG"/>
    <property type="match status" value="1"/>
</dbReference>
<feature type="compositionally biased region" description="Polar residues" evidence="6">
    <location>
        <begin position="2437"/>
        <end position="2449"/>
    </location>
</feature>
<protein>
    <submittedName>
        <fullName evidence="10">Uncharacterized protein</fullName>
    </submittedName>
</protein>
<dbReference type="GO" id="GO:0003341">
    <property type="term" value="P:cilium movement"/>
    <property type="evidence" value="ECO:0007669"/>
    <property type="project" value="TreeGrafter"/>
</dbReference>
<dbReference type="Ensembl" id="ENSCSAVT00000005863.1">
    <property type="protein sequence ID" value="ENSCSAVP00000005788.1"/>
    <property type="gene ID" value="ENSCSAVG00000003451.1"/>
</dbReference>
<feature type="compositionally biased region" description="Basic and acidic residues" evidence="6">
    <location>
        <begin position="2383"/>
        <end position="2400"/>
    </location>
</feature>
<evidence type="ECO:0000256" key="3">
    <source>
        <dbReference type="ARBA" id="ARBA00022490"/>
    </source>
</evidence>
<evidence type="ECO:0000256" key="1">
    <source>
        <dbReference type="ARBA" id="ARBA00004138"/>
    </source>
</evidence>
<dbReference type="GeneTree" id="ENSGT00940000163228"/>
<feature type="compositionally biased region" description="Basic and acidic residues" evidence="6">
    <location>
        <begin position="2242"/>
        <end position="2262"/>
    </location>
</feature>
<evidence type="ECO:0000256" key="4">
    <source>
        <dbReference type="ARBA" id="ARBA00023069"/>
    </source>
</evidence>
<feature type="region of interest" description="Disordered" evidence="6">
    <location>
        <begin position="2558"/>
        <end position="2686"/>
    </location>
</feature>
<keyword evidence="11" id="KW-1185">Reference proteome</keyword>
<dbReference type="Proteomes" id="UP000007875">
    <property type="component" value="Unassembled WGS sequence"/>
</dbReference>
<dbReference type="Gene3D" id="3.40.50.300">
    <property type="entry name" value="P-loop containing nucleotide triphosphate hydrolases"/>
    <property type="match status" value="1"/>
</dbReference>
<feature type="domain" description="Hydin adenylate kinase-like" evidence="7">
    <location>
        <begin position="2009"/>
        <end position="2199"/>
    </location>
</feature>
<dbReference type="STRING" id="51511.ENSCSAVP00000005788"/>
<keyword evidence="4" id="KW-0969">Cilium</keyword>
<feature type="region of interest" description="Disordered" evidence="6">
    <location>
        <begin position="2437"/>
        <end position="2532"/>
    </location>
</feature>
<feature type="region of interest" description="Disordered" evidence="6">
    <location>
        <begin position="3816"/>
        <end position="3840"/>
    </location>
</feature>
<feature type="compositionally biased region" description="Basic and acidic residues" evidence="6">
    <location>
        <begin position="1889"/>
        <end position="1907"/>
    </location>
</feature>
<feature type="region of interest" description="Disordered" evidence="6">
    <location>
        <begin position="2242"/>
        <end position="2295"/>
    </location>
</feature>